<accession>A0A9D1SF47</accession>
<evidence type="ECO:0000256" key="2">
    <source>
        <dbReference type="ARBA" id="ARBA00022515"/>
    </source>
</evidence>
<dbReference type="PIRSF" id="PIRSF002811">
    <property type="entry name" value="DnaG"/>
    <property type="match status" value="1"/>
</dbReference>
<dbReference type="Pfam" id="PF10410">
    <property type="entry name" value="DnaB_bind"/>
    <property type="match status" value="1"/>
</dbReference>
<keyword evidence="7 12" id="KW-0863">Zinc-finger</keyword>
<dbReference type="FunFam" id="3.90.580.10:FF:000001">
    <property type="entry name" value="DNA primase"/>
    <property type="match status" value="1"/>
</dbReference>
<dbReference type="InterPro" id="IPR016136">
    <property type="entry name" value="DNA_helicase_N/primase_C"/>
</dbReference>
<dbReference type="SMART" id="SM00493">
    <property type="entry name" value="TOPRIM"/>
    <property type="match status" value="1"/>
</dbReference>
<evidence type="ECO:0000256" key="6">
    <source>
        <dbReference type="ARBA" id="ARBA00022723"/>
    </source>
</evidence>
<dbReference type="GO" id="GO:0005737">
    <property type="term" value="C:cytoplasm"/>
    <property type="evidence" value="ECO:0007669"/>
    <property type="project" value="TreeGrafter"/>
</dbReference>
<dbReference type="Gene3D" id="3.40.1360.10">
    <property type="match status" value="1"/>
</dbReference>
<keyword evidence="8 12" id="KW-0862">Zinc</keyword>
<dbReference type="InterPro" id="IPR034151">
    <property type="entry name" value="TOPRIM_DnaG_bac"/>
</dbReference>
<dbReference type="InterPro" id="IPR050219">
    <property type="entry name" value="DnaG_primase"/>
</dbReference>
<evidence type="ECO:0000256" key="14">
    <source>
        <dbReference type="PIRSR" id="PIRSR002811-1"/>
    </source>
</evidence>
<dbReference type="GO" id="GO:0003677">
    <property type="term" value="F:DNA binding"/>
    <property type="evidence" value="ECO:0007669"/>
    <property type="project" value="UniProtKB-KW"/>
</dbReference>
<evidence type="ECO:0000256" key="11">
    <source>
        <dbReference type="ARBA" id="ARBA00023163"/>
    </source>
</evidence>
<keyword evidence="3 12" id="KW-0808">Transferase</keyword>
<sequence>MAFISDDLYNDICMANDIVDYASSFMSLKKSGKSYMACCPFHNEKTPSFHIDRDKQLFHCFGCGASGNFVQLVMRLEGLDYRDAIKFLAERAGITIPENGVRESTGLTRKKDAIYEMNKIAARFFYDTLMDPEKGRVGRKYFSERKLGRKTIIKFGLGYAPDSYDALIKHLKSKGYNERQIVEAGLAVSRRNNTVDKFRNRVMFPIINVRGKVIGFGGRVPGSNTAADGFKLAKYLNSPETPVFDKGSNLFALNLAKNSNAQDLILCEGYMDVITVHQAGIDNAVATLGTAITDQQAKLMLRYGREILICYDMDEAGTKAALRAIEIIAAAGGRSRVIRIKGAKDPDEFITKYGAAGFKKAAELAVPSTQFRLSLIKGKYDLNDTDGKIRFVDEAAQVLATLDNPVEVDAYIKKTASETGISEQAVFGKYTELRGKRRRYSPVKTKEDYKRREVTRINSEKPPGERVTDSVIEAERRLLSIMAQSKRLCLKANAVMKPEEYSNKVYSTLAKRMGEYAERGEQPEPSVILNEFSGDHDAENMAAAVFFNTEVYSDTDKTLFDLIYTIKQNKLDARINASEDPGEIAELINEKNTLGEKRSEWGREDK</sequence>
<keyword evidence="1 12" id="KW-0240">DNA-directed RNA polymerase</keyword>
<dbReference type="SUPFAM" id="SSF56731">
    <property type="entry name" value="DNA primase core"/>
    <property type="match status" value="1"/>
</dbReference>
<organism evidence="17 18">
    <name type="scientific">Candidatus Ornithomonoglobus merdipullorum</name>
    <dbReference type="NCBI Taxonomy" id="2840895"/>
    <lineage>
        <taxon>Bacteria</taxon>
        <taxon>Bacillati</taxon>
        <taxon>Bacillota</taxon>
        <taxon>Clostridia</taxon>
        <taxon>Candidatus Ornithomonoglobus</taxon>
    </lineage>
</organism>
<evidence type="ECO:0000256" key="1">
    <source>
        <dbReference type="ARBA" id="ARBA00022478"/>
    </source>
</evidence>
<dbReference type="PANTHER" id="PTHR30313:SF2">
    <property type="entry name" value="DNA PRIMASE"/>
    <property type="match status" value="1"/>
</dbReference>
<reference evidence="17" key="1">
    <citation type="submission" date="2020-10" db="EMBL/GenBank/DDBJ databases">
        <authorList>
            <person name="Gilroy R."/>
        </authorList>
    </citation>
    <scope>NUCLEOTIDE SEQUENCE</scope>
    <source>
        <strain evidence="17">USAMLcec3-3695</strain>
    </source>
</reference>
<evidence type="ECO:0000313" key="17">
    <source>
        <dbReference type="EMBL" id="HIU57353.1"/>
    </source>
</evidence>
<feature type="region of interest" description="Disordered" evidence="15">
    <location>
        <begin position="586"/>
        <end position="606"/>
    </location>
</feature>
<dbReference type="Gene3D" id="3.90.580.10">
    <property type="entry name" value="Zinc finger, CHC2-type domain"/>
    <property type="match status" value="1"/>
</dbReference>
<dbReference type="InterPro" id="IPR002694">
    <property type="entry name" value="Znf_CHC2"/>
</dbReference>
<proteinExistence type="inferred from homology"/>
<dbReference type="PANTHER" id="PTHR30313">
    <property type="entry name" value="DNA PRIMASE"/>
    <property type="match status" value="1"/>
</dbReference>
<dbReference type="InterPro" id="IPR036977">
    <property type="entry name" value="DNA_primase_Znf_CHC2"/>
</dbReference>
<comment type="catalytic activity">
    <reaction evidence="12">
        <text>ssDNA + n NTP = ssDNA/pppN(pN)n-1 hybrid + (n-1) diphosphate.</text>
        <dbReference type="EC" id="2.7.7.101"/>
    </reaction>
</comment>
<dbReference type="PROSITE" id="PS50880">
    <property type="entry name" value="TOPRIM"/>
    <property type="match status" value="1"/>
</dbReference>
<dbReference type="InterPro" id="IPR019475">
    <property type="entry name" value="DNA_primase_DnaB-bd"/>
</dbReference>
<dbReference type="EC" id="2.7.7.101" evidence="12"/>
<dbReference type="Proteomes" id="UP000824109">
    <property type="component" value="Unassembled WGS sequence"/>
</dbReference>
<evidence type="ECO:0000256" key="9">
    <source>
        <dbReference type="ARBA" id="ARBA00022842"/>
    </source>
</evidence>
<dbReference type="SUPFAM" id="SSF48024">
    <property type="entry name" value="N-terminal domain of DnaB helicase"/>
    <property type="match status" value="1"/>
</dbReference>
<evidence type="ECO:0000256" key="3">
    <source>
        <dbReference type="ARBA" id="ARBA00022679"/>
    </source>
</evidence>
<evidence type="ECO:0000256" key="7">
    <source>
        <dbReference type="ARBA" id="ARBA00022771"/>
    </source>
</evidence>
<evidence type="ECO:0000256" key="10">
    <source>
        <dbReference type="ARBA" id="ARBA00023125"/>
    </source>
</evidence>
<keyword evidence="10 12" id="KW-0238">DNA-binding</keyword>
<comment type="domain">
    <text evidence="12">Contains an N-terminal zinc-binding domain, a central core domain that contains the primase activity, and a C-terminal DnaB-binding domain.</text>
</comment>
<evidence type="ECO:0000256" key="4">
    <source>
        <dbReference type="ARBA" id="ARBA00022695"/>
    </source>
</evidence>
<dbReference type="CDD" id="cd03364">
    <property type="entry name" value="TOPRIM_DnaG_primases"/>
    <property type="match status" value="1"/>
</dbReference>
<dbReference type="GO" id="GO:0005524">
    <property type="term" value="F:ATP binding"/>
    <property type="evidence" value="ECO:0007669"/>
    <property type="project" value="InterPro"/>
</dbReference>
<keyword evidence="2 12" id="KW-0639">Primosome</keyword>
<evidence type="ECO:0000256" key="8">
    <source>
        <dbReference type="ARBA" id="ARBA00022833"/>
    </source>
</evidence>
<dbReference type="InterPro" id="IPR006295">
    <property type="entry name" value="DNA_primase_DnaG"/>
</dbReference>
<dbReference type="GO" id="GO:0003899">
    <property type="term" value="F:DNA-directed RNA polymerase activity"/>
    <property type="evidence" value="ECO:0007669"/>
    <property type="project" value="UniProtKB-UniRule"/>
</dbReference>
<dbReference type="Gene3D" id="3.90.980.10">
    <property type="entry name" value="DNA primase, catalytic core, N-terminal domain"/>
    <property type="match status" value="1"/>
</dbReference>
<keyword evidence="6 12" id="KW-0479">Metal-binding</keyword>
<comment type="subunit">
    <text evidence="12">Monomer. Interacts with DnaB.</text>
</comment>
<comment type="similarity">
    <text evidence="12 13">Belongs to the DnaG primase family.</text>
</comment>
<protein>
    <recommendedName>
        <fullName evidence="12 13">DNA primase</fullName>
        <ecNumber evidence="12">2.7.7.101</ecNumber>
    </recommendedName>
</protein>
<dbReference type="GO" id="GO:0000428">
    <property type="term" value="C:DNA-directed RNA polymerase complex"/>
    <property type="evidence" value="ECO:0007669"/>
    <property type="project" value="UniProtKB-KW"/>
</dbReference>
<dbReference type="InterPro" id="IPR013264">
    <property type="entry name" value="DNAG_N"/>
</dbReference>
<dbReference type="InterPro" id="IPR006171">
    <property type="entry name" value="TOPRIM_dom"/>
</dbReference>
<dbReference type="Pfam" id="PF01807">
    <property type="entry name" value="Zn_ribbon_DnaG"/>
    <property type="match status" value="1"/>
</dbReference>
<dbReference type="GO" id="GO:1990077">
    <property type="term" value="C:primosome complex"/>
    <property type="evidence" value="ECO:0007669"/>
    <property type="project" value="UniProtKB-KW"/>
</dbReference>
<dbReference type="InterPro" id="IPR036185">
    <property type="entry name" value="DNA_heli_DnaB-like_N_sf"/>
</dbReference>
<keyword evidence="4 12" id="KW-0548">Nucleotidyltransferase</keyword>
<name>A0A9D1SF47_9FIRM</name>
<evidence type="ECO:0000256" key="5">
    <source>
        <dbReference type="ARBA" id="ARBA00022705"/>
    </source>
</evidence>
<dbReference type="InterPro" id="IPR030846">
    <property type="entry name" value="DnaG_bac"/>
</dbReference>
<keyword evidence="9" id="KW-0460">Magnesium</keyword>
<comment type="cofactor">
    <cofactor evidence="12 13 14">
        <name>Zn(2+)</name>
        <dbReference type="ChEBI" id="CHEBI:29105"/>
    </cofactor>
    <text evidence="12 13 14">Binds 1 zinc ion per monomer.</text>
</comment>
<dbReference type="GO" id="GO:0006269">
    <property type="term" value="P:DNA replication, synthesis of primer"/>
    <property type="evidence" value="ECO:0007669"/>
    <property type="project" value="UniProtKB-UniRule"/>
</dbReference>
<dbReference type="GO" id="GO:0003678">
    <property type="term" value="F:DNA helicase activity"/>
    <property type="evidence" value="ECO:0007669"/>
    <property type="project" value="InterPro"/>
</dbReference>
<dbReference type="SMART" id="SM00400">
    <property type="entry name" value="ZnF_CHCC"/>
    <property type="match status" value="1"/>
</dbReference>
<dbReference type="Pfam" id="PF13155">
    <property type="entry name" value="Toprim_2"/>
    <property type="match status" value="1"/>
</dbReference>
<evidence type="ECO:0000259" key="16">
    <source>
        <dbReference type="PROSITE" id="PS50880"/>
    </source>
</evidence>
<dbReference type="Gene3D" id="1.10.860.10">
    <property type="entry name" value="DNAb Helicase, Chain A"/>
    <property type="match status" value="1"/>
</dbReference>
<feature type="domain" description="Toprim" evidence="16">
    <location>
        <begin position="262"/>
        <end position="346"/>
    </location>
</feature>
<comment type="caution">
    <text evidence="17">The sequence shown here is derived from an EMBL/GenBank/DDBJ whole genome shotgun (WGS) entry which is preliminary data.</text>
</comment>
<dbReference type="GO" id="GO:0008270">
    <property type="term" value="F:zinc ion binding"/>
    <property type="evidence" value="ECO:0007669"/>
    <property type="project" value="UniProtKB-UniRule"/>
</dbReference>
<keyword evidence="5 12" id="KW-0235">DNA replication</keyword>
<dbReference type="EMBL" id="DVNB01000063">
    <property type="protein sequence ID" value="HIU57353.1"/>
    <property type="molecule type" value="Genomic_DNA"/>
</dbReference>
<evidence type="ECO:0000313" key="18">
    <source>
        <dbReference type="Proteomes" id="UP000824109"/>
    </source>
</evidence>
<keyword evidence="11 12" id="KW-0804">Transcription</keyword>
<comment type="function">
    <text evidence="12 13">RNA polymerase that catalyzes the synthesis of short RNA molecules used as primers for DNA polymerase during DNA replication.</text>
</comment>
<evidence type="ECO:0000256" key="13">
    <source>
        <dbReference type="PIRNR" id="PIRNR002811"/>
    </source>
</evidence>
<reference evidence="17" key="2">
    <citation type="journal article" date="2021" name="PeerJ">
        <title>Extensive microbial diversity within the chicken gut microbiome revealed by metagenomics and culture.</title>
        <authorList>
            <person name="Gilroy R."/>
            <person name="Ravi A."/>
            <person name="Getino M."/>
            <person name="Pursley I."/>
            <person name="Horton D.L."/>
            <person name="Alikhan N.F."/>
            <person name="Baker D."/>
            <person name="Gharbi K."/>
            <person name="Hall N."/>
            <person name="Watson M."/>
            <person name="Adriaenssens E.M."/>
            <person name="Foster-Nyarko E."/>
            <person name="Jarju S."/>
            <person name="Secka A."/>
            <person name="Antonio M."/>
            <person name="Oren A."/>
            <person name="Chaudhuri R.R."/>
            <person name="La Ragione R."/>
            <person name="Hildebrand F."/>
            <person name="Pallen M.J."/>
        </authorList>
    </citation>
    <scope>NUCLEOTIDE SEQUENCE</scope>
    <source>
        <strain evidence="17">USAMLcec3-3695</strain>
    </source>
</reference>
<gene>
    <name evidence="12" type="primary">dnaG</name>
    <name evidence="17" type="ORF">IAA61_06025</name>
</gene>
<dbReference type="InterPro" id="IPR037068">
    <property type="entry name" value="DNA_primase_core_N_sf"/>
</dbReference>
<dbReference type="SUPFAM" id="SSF57783">
    <property type="entry name" value="Zinc beta-ribbon"/>
    <property type="match status" value="1"/>
</dbReference>
<feature type="compositionally biased region" description="Basic and acidic residues" evidence="15">
    <location>
        <begin position="593"/>
        <end position="606"/>
    </location>
</feature>
<dbReference type="HAMAP" id="MF_00974">
    <property type="entry name" value="DNA_primase_DnaG"/>
    <property type="match status" value="1"/>
</dbReference>
<dbReference type="AlphaFoldDB" id="A0A9D1SF47"/>
<dbReference type="Pfam" id="PF08275">
    <property type="entry name" value="DNAG_N"/>
    <property type="match status" value="1"/>
</dbReference>
<evidence type="ECO:0000256" key="12">
    <source>
        <dbReference type="HAMAP-Rule" id="MF_00974"/>
    </source>
</evidence>
<dbReference type="NCBIfam" id="TIGR01391">
    <property type="entry name" value="dnaG"/>
    <property type="match status" value="1"/>
</dbReference>
<evidence type="ECO:0000256" key="15">
    <source>
        <dbReference type="SAM" id="MobiDB-lite"/>
    </source>
</evidence>
<feature type="zinc finger region" description="CHC2-type" evidence="12 14">
    <location>
        <begin position="39"/>
        <end position="63"/>
    </location>
</feature>